<dbReference type="Pfam" id="PF03144">
    <property type="entry name" value="GTP_EFTU_D2"/>
    <property type="match status" value="1"/>
</dbReference>
<dbReference type="Pfam" id="PF09106">
    <property type="entry name" value="WHD_2nd_SelB"/>
    <property type="match status" value="1"/>
</dbReference>
<dbReference type="Proteomes" id="UP000006589">
    <property type="component" value="Chromosome"/>
</dbReference>
<dbReference type="GO" id="GO:0003723">
    <property type="term" value="F:RNA binding"/>
    <property type="evidence" value="ECO:0007669"/>
    <property type="project" value="InterPro"/>
</dbReference>
<dbReference type="InterPro" id="IPR050055">
    <property type="entry name" value="EF-Tu_GTPase"/>
</dbReference>
<evidence type="ECO:0000313" key="11">
    <source>
        <dbReference type="Proteomes" id="UP000006589"/>
    </source>
</evidence>
<evidence type="ECO:0000256" key="3">
    <source>
        <dbReference type="ARBA" id="ARBA00022490"/>
    </source>
</evidence>
<keyword evidence="5" id="KW-0648">Protein biosynthesis</keyword>
<evidence type="ECO:0000256" key="1">
    <source>
        <dbReference type="ARBA" id="ARBA00004496"/>
    </source>
</evidence>
<dbReference type="GO" id="GO:0005737">
    <property type="term" value="C:cytoplasm"/>
    <property type="evidence" value="ECO:0007669"/>
    <property type="project" value="UniProtKB-SubCell"/>
</dbReference>
<evidence type="ECO:0000256" key="2">
    <source>
        <dbReference type="ARBA" id="ARBA00015953"/>
    </source>
</evidence>
<dbReference type="PATRIC" id="fig|426355.14.peg.3143"/>
<dbReference type="Pfam" id="PF25461">
    <property type="entry name" value="Beta-barrel_SelB"/>
    <property type="match status" value="1"/>
</dbReference>
<dbReference type="EMBL" id="CP001001">
    <property type="protein sequence ID" value="ACB25057.1"/>
    <property type="molecule type" value="Genomic_DNA"/>
</dbReference>
<dbReference type="InterPro" id="IPR036388">
    <property type="entry name" value="WH-like_DNA-bd_sf"/>
</dbReference>
<comment type="function">
    <text evidence="7">Translation factor necessary for the incorporation of selenocysteine into proteins. It probably replaces EF-Tu for the insertion of selenocysteine directed by the UGA codon. SelB binds GTP and GDP.</text>
</comment>
<dbReference type="Pfam" id="PF09107">
    <property type="entry name" value="WHD_3rd_SelB"/>
    <property type="match status" value="1"/>
</dbReference>
<keyword evidence="4" id="KW-0547">Nucleotide-binding</keyword>
<proteinExistence type="predicted"/>
<dbReference type="SUPFAM" id="SSF46785">
    <property type="entry name" value="Winged helix' DNA-binding domain"/>
    <property type="match status" value="2"/>
</dbReference>
<dbReference type="GO" id="GO:0001514">
    <property type="term" value="P:selenocysteine incorporation"/>
    <property type="evidence" value="ECO:0007669"/>
    <property type="project" value="InterPro"/>
</dbReference>
<dbReference type="SUPFAM" id="SSF50465">
    <property type="entry name" value="EF-Tu/eEF-1alpha/eIF2-gamma C-terminal domain"/>
    <property type="match status" value="1"/>
</dbReference>
<dbReference type="InterPro" id="IPR009001">
    <property type="entry name" value="Transl_elong_EF1A/Init_IF2_C"/>
</dbReference>
<dbReference type="InterPro" id="IPR036390">
    <property type="entry name" value="WH_DNA-bd_sf"/>
</dbReference>
<dbReference type="PANTHER" id="PTHR43721">
    <property type="entry name" value="ELONGATION FACTOR TU-RELATED"/>
    <property type="match status" value="1"/>
</dbReference>
<reference evidence="10 11" key="1">
    <citation type="submission" date="2008-03" db="EMBL/GenBank/DDBJ databases">
        <title>Complete sequence of chromosome of Methylobacterium radiotolerans JCM 2831.</title>
        <authorList>
            <consortium name="US DOE Joint Genome Institute"/>
            <person name="Copeland A."/>
            <person name="Lucas S."/>
            <person name="Lapidus A."/>
            <person name="Glavina del Rio T."/>
            <person name="Dalin E."/>
            <person name="Tice H."/>
            <person name="Bruce D."/>
            <person name="Goodwin L."/>
            <person name="Pitluck S."/>
            <person name="Kiss H."/>
            <person name="Brettin T."/>
            <person name="Detter J.C."/>
            <person name="Han C."/>
            <person name="Kuske C.R."/>
            <person name="Schmutz J."/>
            <person name="Larimer F."/>
            <person name="Land M."/>
            <person name="Hauser L."/>
            <person name="Kyrpides N."/>
            <person name="Mikhailova N."/>
            <person name="Marx C.J."/>
            <person name="Richardson P."/>
        </authorList>
    </citation>
    <scope>NUCLEOTIDE SEQUENCE [LARGE SCALE GENOMIC DNA]</scope>
    <source>
        <strain evidence="11">ATCC 27329 / DSM 1819 / JCM 2831 / NBRC 15690 / NCIMB 10815 / 0-1</strain>
    </source>
</reference>
<dbReference type="SUPFAM" id="SSF50447">
    <property type="entry name" value="Translation proteins"/>
    <property type="match status" value="1"/>
</dbReference>
<dbReference type="PROSITE" id="PS51722">
    <property type="entry name" value="G_TR_2"/>
    <property type="match status" value="1"/>
</dbReference>
<dbReference type="InterPro" id="IPR004535">
    <property type="entry name" value="Transl_elong_SelB"/>
</dbReference>
<comment type="subcellular location">
    <subcellularLocation>
        <location evidence="1">Cytoplasm</location>
    </subcellularLocation>
</comment>
<gene>
    <name evidence="10" type="ordered locus">Mrad2831_3075</name>
</gene>
<dbReference type="SUPFAM" id="SSF52540">
    <property type="entry name" value="P-loop containing nucleoside triphosphate hydrolases"/>
    <property type="match status" value="1"/>
</dbReference>
<evidence type="ECO:0000259" key="9">
    <source>
        <dbReference type="PROSITE" id="PS51722"/>
    </source>
</evidence>
<accession>B1M5M7</accession>
<dbReference type="Gene3D" id="1.10.10.10">
    <property type="entry name" value="Winged helix-like DNA-binding domain superfamily/Winged helix DNA-binding domain"/>
    <property type="match status" value="1"/>
</dbReference>
<evidence type="ECO:0000256" key="7">
    <source>
        <dbReference type="ARBA" id="ARBA00025526"/>
    </source>
</evidence>
<organism evidence="10 11">
    <name type="scientific">Methylobacterium radiotolerans (strain ATCC 27329 / DSM 1819 / JCM 2831 / NBRC 15690 / NCIMB 10815 / 0-1)</name>
    <dbReference type="NCBI Taxonomy" id="426355"/>
    <lineage>
        <taxon>Bacteria</taxon>
        <taxon>Pseudomonadati</taxon>
        <taxon>Pseudomonadota</taxon>
        <taxon>Alphaproteobacteria</taxon>
        <taxon>Hyphomicrobiales</taxon>
        <taxon>Methylobacteriaceae</taxon>
        <taxon>Methylobacterium</taxon>
    </lineage>
</organism>
<protein>
    <recommendedName>
        <fullName evidence="2">Selenocysteine-specific elongation factor</fullName>
    </recommendedName>
    <alternativeName>
        <fullName evidence="8">SelB translation factor</fullName>
    </alternativeName>
</protein>
<dbReference type="Gene3D" id="3.40.50.300">
    <property type="entry name" value="P-loop containing nucleotide triphosphate hydrolases"/>
    <property type="match status" value="1"/>
</dbReference>
<dbReference type="InterPro" id="IPR015190">
    <property type="entry name" value="Elong_fac_SelB-wing-hlx_typ-2"/>
</dbReference>
<keyword evidence="6" id="KW-0342">GTP-binding</keyword>
<dbReference type="RefSeq" id="WP_012320024.1">
    <property type="nucleotide sequence ID" value="NC_010505.1"/>
</dbReference>
<dbReference type="eggNOG" id="COG3276">
    <property type="taxonomic scope" value="Bacteria"/>
</dbReference>
<evidence type="ECO:0000256" key="6">
    <source>
        <dbReference type="ARBA" id="ARBA00023134"/>
    </source>
</evidence>
<dbReference type="Gene3D" id="2.40.30.10">
    <property type="entry name" value="Translation factors"/>
    <property type="match status" value="1"/>
</dbReference>
<evidence type="ECO:0000256" key="8">
    <source>
        <dbReference type="ARBA" id="ARBA00031615"/>
    </source>
</evidence>
<dbReference type="InterPro" id="IPR057335">
    <property type="entry name" value="Beta-barrel_SelB"/>
</dbReference>
<dbReference type="Gene3D" id="1.10.10.2770">
    <property type="match status" value="1"/>
</dbReference>
<dbReference type="KEGG" id="mrd:Mrad2831_3075"/>
<feature type="domain" description="Tr-type G" evidence="9">
    <location>
        <begin position="8"/>
        <end position="180"/>
    </location>
</feature>
<dbReference type="PANTHER" id="PTHR43721:SF11">
    <property type="entry name" value="SELENOCYSTEINE-SPECIFIC ELONGATION FACTOR"/>
    <property type="match status" value="1"/>
</dbReference>
<dbReference type="Pfam" id="PF00009">
    <property type="entry name" value="GTP_EFTU"/>
    <property type="match status" value="1"/>
</dbReference>
<evidence type="ECO:0000256" key="4">
    <source>
        <dbReference type="ARBA" id="ARBA00022741"/>
    </source>
</evidence>
<dbReference type="InterPro" id="IPR000795">
    <property type="entry name" value="T_Tr_GTP-bd_dom"/>
</dbReference>
<dbReference type="InterPro" id="IPR009000">
    <property type="entry name" value="Transl_B-barrel_sf"/>
</dbReference>
<dbReference type="InterPro" id="IPR004161">
    <property type="entry name" value="EFTu-like_2"/>
</dbReference>
<name>B1M5M7_METRJ</name>
<dbReference type="GeneID" id="6139121"/>
<dbReference type="AlphaFoldDB" id="B1M5M7"/>
<evidence type="ECO:0000313" key="10">
    <source>
        <dbReference type="EMBL" id="ACB25057.1"/>
    </source>
</evidence>
<dbReference type="InterPro" id="IPR027417">
    <property type="entry name" value="P-loop_NTPase"/>
</dbReference>
<dbReference type="InterPro" id="IPR015191">
    <property type="entry name" value="SelB_WHD4"/>
</dbReference>
<dbReference type="HOGENOM" id="CLU_023030_3_0_5"/>
<dbReference type="GO" id="GO:0005525">
    <property type="term" value="F:GTP binding"/>
    <property type="evidence" value="ECO:0007669"/>
    <property type="project" value="UniProtKB-KW"/>
</dbReference>
<sequence length="657" mass="68705">MIRSVAALKTLLVGVIGHVDHGKTALVRALTGVETDRLKEERARGVSIVPGFALLTSGQGEIDLVDLPGHERFVRAMISGATGMRAVLLAVDAHEGIKPQTVEHLEIASLIGVRRGVLALTKADLATPETVAARAAEIAAAAARAGIEAGPVIATSTVTGDGLPELAAALSALLAETEPGRDDGFPYLPVDRVFSRPGFGTVVTGTLRRGPLAVGDTVEIAPGGRTATVRGLQIHGRAVERAEPGRRTAVALRGIDLDQIARGQALSLPGQLAPSPWLDVAITAAASLSDALAGGTACRLLFGTTEVEARLRLLDRDALEPGASTRAQLHLGEPVAVPAREPFVLRLDSPSVTVAGGRILDPASRRRRRHDPRVMADLAALAAGGPADAITVRLGQLGAAGAPLIDLARIAGVAPDRARQVLSEGGARAIGDRFVGAAAFEALRTGTLAALAHHHRDYPMEHGIALERLSRALALPEAVAGAVLRDLAAAGAVAQAAALWRRAEFDPARNESEAARRLEQVFRRAGLNPPDEAEAIGRDVRRREALTYLVGAGTVIRAVDRVQRRAVLFHREAVDSAKTRLIDAFPTARTAETGFLAREAGATLGISRKFSIPLLEHLDATGFTRRAGDRRVIVALETGRAGPDAGRRGAQDGASHS</sequence>
<dbReference type="NCBIfam" id="TIGR00475">
    <property type="entry name" value="selB"/>
    <property type="match status" value="1"/>
</dbReference>
<keyword evidence="3" id="KW-0963">Cytoplasm</keyword>
<dbReference type="GO" id="GO:0004020">
    <property type="term" value="F:adenylylsulfate kinase activity"/>
    <property type="evidence" value="ECO:0007669"/>
    <property type="project" value="UniProtKB-EC"/>
</dbReference>
<dbReference type="STRING" id="426355.Mrad2831_3075"/>
<keyword evidence="10" id="KW-0251">Elongation factor</keyword>
<dbReference type="GO" id="GO:0003924">
    <property type="term" value="F:GTPase activity"/>
    <property type="evidence" value="ECO:0007669"/>
    <property type="project" value="InterPro"/>
</dbReference>
<dbReference type="GO" id="GO:0003746">
    <property type="term" value="F:translation elongation factor activity"/>
    <property type="evidence" value="ECO:0007669"/>
    <property type="project" value="UniProtKB-KW"/>
</dbReference>
<evidence type="ECO:0000256" key="5">
    <source>
        <dbReference type="ARBA" id="ARBA00022917"/>
    </source>
</evidence>